<dbReference type="PROSITE" id="PS51440">
    <property type="entry name" value="TIM_2"/>
    <property type="match status" value="1"/>
</dbReference>
<name>A0A0G1BPL4_9BACT</name>
<dbReference type="GO" id="GO:0019563">
    <property type="term" value="P:glycerol catabolic process"/>
    <property type="evidence" value="ECO:0007669"/>
    <property type="project" value="TreeGrafter"/>
</dbReference>
<dbReference type="AlphaFoldDB" id="A0A0G1BPL4"/>
<keyword evidence="2 3" id="KW-0413">Isomerase</keyword>
<dbReference type="UniPathway" id="UPA00109">
    <property type="reaction ID" value="UER00189"/>
</dbReference>
<dbReference type="GO" id="GO:0006094">
    <property type="term" value="P:gluconeogenesis"/>
    <property type="evidence" value="ECO:0007669"/>
    <property type="project" value="UniProtKB-UniPathway"/>
</dbReference>
<sequence>MKSKKLIIGNWKMYPVSIKDAKTRFVDIKKLASTLRNVQTVICPPFVHVSDLQKLVTGHRCTIGAQNAWIENDGAYTGEVSPLMLSSLKLTHVIVGHSERRAIGESDELVNKKVLAGIKAGITVVLCVGEKVRDQDGDYMKFISGQIRLALHGVQKKDLAKVVIAYEPVWAIGKHALRPASTDDALEVSILIKKTLSDLYGKEGMVVPILYGGSVDAKNAWEFLMKSQVDGLLVGRASLDPKIFGEILMSAEKIK</sequence>
<dbReference type="Gene3D" id="3.20.20.70">
    <property type="entry name" value="Aldolase class I"/>
    <property type="match status" value="1"/>
</dbReference>
<comment type="pathway">
    <text evidence="3">Carbohydrate degradation; glycolysis; D-glyceraldehyde 3-phosphate from glycerone phosphate: step 1/1.</text>
</comment>
<keyword evidence="3" id="KW-0324">Glycolysis</keyword>
<comment type="subunit">
    <text evidence="3">Homodimer.</text>
</comment>
<dbReference type="InterPro" id="IPR000652">
    <property type="entry name" value="Triosephosphate_isomerase"/>
</dbReference>
<comment type="pathway">
    <text evidence="3">Carbohydrate biosynthesis; gluconeogenesis.</text>
</comment>
<dbReference type="GO" id="GO:0005829">
    <property type="term" value="C:cytosol"/>
    <property type="evidence" value="ECO:0007669"/>
    <property type="project" value="TreeGrafter"/>
</dbReference>
<dbReference type="PATRIC" id="fig|1618756.3.peg.168"/>
<evidence type="ECO:0000256" key="1">
    <source>
        <dbReference type="ARBA" id="ARBA00007422"/>
    </source>
</evidence>
<evidence type="ECO:0000313" key="4">
    <source>
        <dbReference type="EMBL" id="KKS48201.1"/>
    </source>
</evidence>
<dbReference type="SUPFAM" id="SSF51351">
    <property type="entry name" value="Triosephosphate isomerase (TIM)"/>
    <property type="match status" value="1"/>
</dbReference>
<keyword evidence="3" id="KW-0312">Gluconeogenesis</keyword>
<dbReference type="GO" id="GO:0046166">
    <property type="term" value="P:glyceraldehyde-3-phosphate biosynthetic process"/>
    <property type="evidence" value="ECO:0007669"/>
    <property type="project" value="TreeGrafter"/>
</dbReference>
<dbReference type="PANTHER" id="PTHR21139:SF42">
    <property type="entry name" value="TRIOSEPHOSPHATE ISOMERASE"/>
    <property type="match status" value="1"/>
</dbReference>
<dbReference type="GO" id="GO:0006096">
    <property type="term" value="P:glycolytic process"/>
    <property type="evidence" value="ECO:0007669"/>
    <property type="project" value="UniProtKB-UniRule"/>
</dbReference>
<dbReference type="Proteomes" id="UP000034704">
    <property type="component" value="Unassembled WGS sequence"/>
</dbReference>
<comment type="subcellular location">
    <subcellularLocation>
        <location evidence="3">Cytoplasm</location>
    </subcellularLocation>
</comment>
<comment type="catalytic activity">
    <reaction evidence="3">
        <text>D-glyceraldehyde 3-phosphate = dihydroxyacetone phosphate</text>
        <dbReference type="Rhea" id="RHEA:18585"/>
        <dbReference type="ChEBI" id="CHEBI:57642"/>
        <dbReference type="ChEBI" id="CHEBI:59776"/>
        <dbReference type="EC" id="5.3.1.1"/>
    </reaction>
</comment>
<dbReference type="EC" id="5.3.1.1" evidence="3"/>
<dbReference type="UniPathway" id="UPA00138"/>
<dbReference type="Pfam" id="PF00121">
    <property type="entry name" value="TIM"/>
    <property type="match status" value="1"/>
</dbReference>
<evidence type="ECO:0000256" key="2">
    <source>
        <dbReference type="ARBA" id="ARBA00023235"/>
    </source>
</evidence>
<keyword evidence="3" id="KW-0963">Cytoplasm</keyword>
<dbReference type="InterPro" id="IPR035990">
    <property type="entry name" value="TIM_sf"/>
</dbReference>
<evidence type="ECO:0000313" key="5">
    <source>
        <dbReference type="Proteomes" id="UP000034704"/>
    </source>
</evidence>
<dbReference type="CDD" id="cd00311">
    <property type="entry name" value="TIM"/>
    <property type="match status" value="1"/>
</dbReference>
<reference evidence="4 5" key="1">
    <citation type="journal article" date="2015" name="Nature">
        <title>rRNA introns, odd ribosomes, and small enigmatic genomes across a large radiation of phyla.</title>
        <authorList>
            <person name="Brown C.T."/>
            <person name="Hug L.A."/>
            <person name="Thomas B.C."/>
            <person name="Sharon I."/>
            <person name="Castelle C.J."/>
            <person name="Singh A."/>
            <person name="Wilkins M.J."/>
            <person name="Williams K.H."/>
            <person name="Banfield J.F."/>
        </authorList>
    </citation>
    <scope>NUCLEOTIDE SEQUENCE [LARGE SCALE GENOMIC DNA]</scope>
</reference>
<accession>A0A0G1BPL4</accession>
<comment type="caution">
    <text evidence="4">The sequence shown here is derived from an EMBL/GenBank/DDBJ whole genome shotgun (WGS) entry which is preliminary data.</text>
</comment>
<protein>
    <recommendedName>
        <fullName evidence="3">Triosephosphate isomerase</fullName>
        <ecNumber evidence="3">5.3.1.1</ecNumber>
    </recommendedName>
</protein>
<dbReference type="STRING" id="1618756.UV12_C0002G0050"/>
<organism evidence="4 5">
    <name type="scientific">Candidatus Nomurabacteria bacterium GW2011_GWC2_42_20</name>
    <dbReference type="NCBI Taxonomy" id="1618756"/>
    <lineage>
        <taxon>Bacteria</taxon>
        <taxon>Candidatus Nomuraibacteriota</taxon>
    </lineage>
</organism>
<dbReference type="InterPro" id="IPR013785">
    <property type="entry name" value="Aldolase_TIM"/>
</dbReference>
<dbReference type="GO" id="GO:0004807">
    <property type="term" value="F:triose-phosphate isomerase activity"/>
    <property type="evidence" value="ECO:0007669"/>
    <property type="project" value="UniProtKB-UniRule"/>
</dbReference>
<dbReference type="NCBIfam" id="TIGR00419">
    <property type="entry name" value="tim"/>
    <property type="match status" value="1"/>
</dbReference>
<dbReference type="PANTHER" id="PTHR21139">
    <property type="entry name" value="TRIOSEPHOSPHATE ISOMERASE"/>
    <property type="match status" value="1"/>
</dbReference>
<evidence type="ECO:0000256" key="3">
    <source>
        <dbReference type="RuleBase" id="RU363013"/>
    </source>
</evidence>
<proteinExistence type="inferred from homology"/>
<dbReference type="EMBL" id="LCDG01000002">
    <property type="protein sequence ID" value="KKS48201.1"/>
    <property type="molecule type" value="Genomic_DNA"/>
</dbReference>
<gene>
    <name evidence="4" type="ORF">UV12_C0002G0050</name>
</gene>
<comment type="similarity">
    <text evidence="1 3">Belongs to the triosephosphate isomerase family.</text>
</comment>